<organism evidence="2 3">
    <name type="scientific">Eumeta variegata</name>
    <name type="common">Bagworm moth</name>
    <name type="synonym">Eumeta japonica</name>
    <dbReference type="NCBI Taxonomy" id="151549"/>
    <lineage>
        <taxon>Eukaryota</taxon>
        <taxon>Metazoa</taxon>
        <taxon>Ecdysozoa</taxon>
        <taxon>Arthropoda</taxon>
        <taxon>Hexapoda</taxon>
        <taxon>Insecta</taxon>
        <taxon>Pterygota</taxon>
        <taxon>Neoptera</taxon>
        <taxon>Endopterygota</taxon>
        <taxon>Lepidoptera</taxon>
        <taxon>Glossata</taxon>
        <taxon>Ditrysia</taxon>
        <taxon>Tineoidea</taxon>
        <taxon>Psychidae</taxon>
        <taxon>Oiketicinae</taxon>
        <taxon>Eumeta</taxon>
    </lineage>
</organism>
<comment type="caution">
    <text evidence="2">The sequence shown here is derived from an EMBL/GenBank/DDBJ whole genome shotgun (WGS) entry which is preliminary data.</text>
</comment>
<evidence type="ECO:0000256" key="1">
    <source>
        <dbReference type="SAM" id="SignalP"/>
    </source>
</evidence>
<accession>A0A4C2ABX1</accession>
<gene>
    <name evidence="2" type="ORF">EVAR_70400_1</name>
</gene>
<feature type="signal peptide" evidence="1">
    <location>
        <begin position="1"/>
        <end position="26"/>
    </location>
</feature>
<evidence type="ECO:0000313" key="2">
    <source>
        <dbReference type="EMBL" id="GBP98351.1"/>
    </source>
</evidence>
<feature type="chain" id="PRO_5020031251" evidence="1">
    <location>
        <begin position="27"/>
        <end position="94"/>
    </location>
</feature>
<dbReference type="EMBL" id="BGZK01003123">
    <property type="protein sequence ID" value="GBP98351.1"/>
    <property type="molecule type" value="Genomic_DNA"/>
</dbReference>
<evidence type="ECO:0000313" key="3">
    <source>
        <dbReference type="Proteomes" id="UP000299102"/>
    </source>
</evidence>
<keyword evidence="3" id="KW-1185">Reference proteome</keyword>
<sequence length="94" mass="10203">MGGPDTETIGRLFILALMHFNFNAFGLLCADDGIGEDVEECCRTKALDGLVKVFVAGDVVLAAAMSDGIEPILLQCRLNLGKRSLMKPFWLNSK</sequence>
<dbReference type="Proteomes" id="UP000299102">
    <property type="component" value="Unassembled WGS sequence"/>
</dbReference>
<dbReference type="AlphaFoldDB" id="A0A4C2ABX1"/>
<name>A0A4C2ABX1_EUMVA</name>
<keyword evidence="1" id="KW-0732">Signal</keyword>
<protein>
    <submittedName>
        <fullName evidence="2">Uncharacterized protein</fullName>
    </submittedName>
</protein>
<reference evidence="2 3" key="1">
    <citation type="journal article" date="2019" name="Commun. Biol.">
        <title>The bagworm genome reveals a unique fibroin gene that provides high tensile strength.</title>
        <authorList>
            <person name="Kono N."/>
            <person name="Nakamura H."/>
            <person name="Ohtoshi R."/>
            <person name="Tomita M."/>
            <person name="Numata K."/>
            <person name="Arakawa K."/>
        </authorList>
    </citation>
    <scope>NUCLEOTIDE SEQUENCE [LARGE SCALE GENOMIC DNA]</scope>
</reference>
<proteinExistence type="predicted"/>